<evidence type="ECO:0000256" key="10">
    <source>
        <dbReference type="ARBA" id="ARBA00022989"/>
    </source>
</evidence>
<dbReference type="GO" id="GO:0008233">
    <property type="term" value="F:peptidase activity"/>
    <property type="evidence" value="ECO:0007669"/>
    <property type="project" value="UniProtKB-KW"/>
</dbReference>
<dbReference type="AlphaFoldDB" id="A0AAD3CEY5"/>
<keyword evidence="12" id="KW-0175">Coiled coil</keyword>
<protein>
    <recommendedName>
        <fullName evidence="15">Peptidase M50 domain-containing protein</fullName>
    </recommendedName>
</protein>
<feature type="domain" description="Peptidase M50" evidence="15">
    <location>
        <begin position="470"/>
        <end position="641"/>
    </location>
</feature>
<proteinExistence type="inferred from homology"/>
<evidence type="ECO:0000256" key="8">
    <source>
        <dbReference type="ARBA" id="ARBA00022801"/>
    </source>
</evidence>
<comment type="caution">
    <text evidence="16">The sequence shown here is derived from an EMBL/GenBank/DDBJ whole genome shotgun (WGS) entry which is preliminary data.</text>
</comment>
<feature type="transmembrane region" description="Helical" evidence="14">
    <location>
        <begin position="602"/>
        <end position="626"/>
    </location>
</feature>
<keyword evidence="17" id="KW-1185">Reference proteome</keyword>
<evidence type="ECO:0000259" key="15">
    <source>
        <dbReference type="Pfam" id="PF02163"/>
    </source>
</evidence>
<keyword evidence="5" id="KW-0934">Plastid</keyword>
<evidence type="ECO:0000256" key="13">
    <source>
        <dbReference type="SAM" id="MobiDB-lite"/>
    </source>
</evidence>
<dbReference type="GO" id="GO:0016020">
    <property type="term" value="C:membrane"/>
    <property type="evidence" value="ECO:0007669"/>
    <property type="project" value="UniProtKB-SubCell"/>
</dbReference>
<keyword evidence="7 14" id="KW-0812">Transmembrane</keyword>
<accession>A0AAD3CEY5</accession>
<keyword evidence="11 14" id="KW-0472">Membrane</keyword>
<evidence type="ECO:0000256" key="4">
    <source>
        <dbReference type="ARBA" id="ARBA00022528"/>
    </source>
</evidence>
<organism evidence="16 17">
    <name type="scientific">Chaetoceros tenuissimus</name>
    <dbReference type="NCBI Taxonomy" id="426638"/>
    <lineage>
        <taxon>Eukaryota</taxon>
        <taxon>Sar</taxon>
        <taxon>Stramenopiles</taxon>
        <taxon>Ochrophyta</taxon>
        <taxon>Bacillariophyta</taxon>
        <taxon>Coscinodiscophyceae</taxon>
        <taxon>Chaetocerotophycidae</taxon>
        <taxon>Chaetocerotales</taxon>
        <taxon>Chaetocerotaceae</taxon>
        <taxon>Chaetoceros</taxon>
    </lineage>
</organism>
<evidence type="ECO:0000313" key="16">
    <source>
        <dbReference type="EMBL" id="GFH44561.1"/>
    </source>
</evidence>
<dbReference type="PANTHER" id="PTHR31412:SF0">
    <property type="entry name" value="ZINC METALLOPROTEASE EGY1, CHLOROPLASTIC-RELATED"/>
    <property type="match status" value="1"/>
</dbReference>
<dbReference type="GO" id="GO:0009507">
    <property type="term" value="C:chloroplast"/>
    <property type="evidence" value="ECO:0007669"/>
    <property type="project" value="UniProtKB-SubCell"/>
</dbReference>
<comment type="subcellular location">
    <subcellularLocation>
        <location evidence="1">Membrane</location>
        <topology evidence="1">Multi-pass membrane protein</topology>
    </subcellularLocation>
    <subcellularLocation>
        <location evidence="2">Plastid</location>
        <location evidence="2">Chloroplast</location>
    </subcellularLocation>
</comment>
<keyword evidence="6" id="KW-0645">Protease</keyword>
<dbReference type="InterPro" id="IPR008915">
    <property type="entry name" value="Peptidase_M50"/>
</dbReference>
<feature type="coiled-coil region" evidence="12">
    <location>
        <begin position="60"/>
        <end position="121"/>
    </location>
</feature>
<keyword evidence="8" id="KW-0378">Hydrolase</keyword>
<evidence type="ECO:0000256" key="7">
    <source>
        <dbReference type="ARBA" id="ARBA00022692"/>
    </source>
</evidence>
<dbReference type="InterPro" id="IPR044838">
    <property type="entry name" value="EGY1-like"/>
</dbReference>
<feature type="transmembrane region" description="Helical" evidence="14">
    <location>
        <begin position="525"/>
        <end position="547"/>
    </location>
</feature>
<comment type="similarity">
    <text evidence="3">Belongs to the peptidase M50B family.</text>
</comment>
<sequence>MKTLSSKYAAAVTLLSLLESSQSFSSTTRKNRISSFSPLQNNIGQRKQTSFQLYSSTNDLDKLKAQAAQIKLEAEKMEAELNLQKIQKIESEFQTLDELKGKDLSKKQNELKKQIQALANRVDPSLLSSFDTLFNDKEEKSNVSEMQVQSSLDNSNSNSVDEERVTTQTNLYANRKIKATITEAELTSAVEYYTSLPKPMRQALAKSIDLDETMAAPAIIVLGLYELSDSLSTTKLQSLYQQELNPKELIVDMKSISDKNAVFGKPVLKEPDDPFNPFRQPDATNMEEINSMVENFLPRQTRKEGTVPTQPEVEVFTTQVLGKIGKDTWSQSGPPEKISGGYLIRGSMASKLKDDGDALIAKLDEAIEDLLPAAWSEKYQVSYMTDPTPQMLEFEEDLNGAAVLIVHSKDMSPEQNTLLSTGVSSISLFLAFVFAIGIFGQNDTIMQRLQSAQGQLDYDLTWFNQLVSPFLIAIGITQASHEVAHLAVAKKEGFKITPPTILPLISLPYMSFQNRIKTSPKNFSTLFNFAFIGPLAGMITSFVFLILGLQMTLEMNPDQVTYAPSIPVGFLQLSSLGANIVDYVLGGGDGLLLQQDPNTPVILHPFAIAGIAGLMINALDTIPLAATDGGRMSLALLGRPGHVAFSGLVYFAILLYTIFSGHQDIFLSYLFVTSFTQKDLEIPARNEVDQASLSQAAIALTMWCVAILTLTPTN</sequence>
<evidence type="ECO:0000256" key="6">
    <source>
        <dbReference type="ARBA" id="ARBA00022670"/>
    </source>
</evidence>
<feature type="transmembrane region" description="Helical" evidence="14">
    <location>
        <begin position="418"/>
        <end position="439"/>
    </location>
</feature>
<dbReference type="Proteomes" id="UP001054902">
    <property type="component" value="Unassembled WGS sequence"/>
</dbReference>
<evidence type="ECO:0000256" key="5">
    <source>
        <dbReference type="ARBA" id="ARBA00022640"/>
    </source>
</evidence>
<dbReference type="PANTHER" id="PTHR31412">
    <property type="entry name" value="ZINC METALLOPROTEASE EGY1"/>
    <property type="match status" value="1"/>
</dbReference>
<evidence type="ECO:0000313" key="17">
    <source>
        <dbReference type="Proteomes" id="UP001054902"/>
    </source>
</evidence>
<dbReference type="EMBL" id="BLLK01000020">
    <property type="protein sequence ID" value="GFH44561.1"/>
    <property type="molecule type" value="Genomic_DNA"/>
</dbReference>
<feature type="region of interest" description="Disordered" evidence="13">
    <location>
        <begin position="141"/>
        <end position="165"/>
    </location>
</feature>
<keyword evidence="4" id="KW-0150">Chloroplast</keyword>
<evidence type="ECO:0000256" key="11">
    <source>
        <dbReference type="ARBA" id="ARBA00023136"/>
    </source>
</evidence>
<dbReference type="GO" id="GO:0006508">
    <property type="term" value="P:proteolysis"/>
    <property type="evidence" value="ECO:0007669"/>
    <property type="project" value="UniProtKB-KW"/>
</dbReference>
<gene>
    <name evidence="16" type="ORF">CTEN210_01035</name>
</gene>
<name>A0AAD3CEY5_9STRA</name>
<feature type="compositionally biased region" description="Low complexity" evidence="13">
    <location>
        <begin position="150"/>
        <end position="159"/>
    </location>
</feature>
<evidence type="ECO:0000256" key="14">
    <source>
        <dbReference type="SAM" id="Phobius"/>
    </source>
</evidence>
<evidence type="ECO:0000256" key="2">
    <source>
        <dbReference type="ARBA" id="ARBA00004229"/>
    </source>
</evidence>
<evidence type="ECO:0000256" key="3">
    <source>
        <dbReference type="ARBA" id="ARBA00007931"/>
    </source>
</evidence>
<dbReference type="Pfam" id="PF02163">
    <property type="entry name" value="Peptidase_M50"/>
    <property type="match status" value="1"/>
</dbReference>
<evidence type="ECO:0000256" key="12">
    <source>
        <dbReference type="SAM" id="Coils"/>
    </source>
</evidence>
<keyword evidence="9" id="KW-0809">Transit peptide</keyword>
<evidence type="ECO:0000256" key="9">
    <source>
        <dbReference type="ARBA" id="ARBA00022946"/>
    </source>
</evidence>
<reference evidence="16 17" key="1">
    <citation type="journal article" date="2021" name="Sci. Rep.">
        <title>The genome of the diatom Chaetoceros tenuissimus carries an ancient integrated fragment of an extant virus.</title>
        <authorList>
            <person name="Hongo Y."/>
            <person name="Kimura K."/>
            <person name="Takaki Y."/>
            <person name="Yoshida Y."/>
            <person name="Baba S."/>
            <person name="Kobayashi G."/>
            <person name="Nagasaki K."/>
            <person name="Hano T."/>
            <person name="Tomaru Y."/>
        </authorList>
    </citation>
    <scope>NUCLEOTIDE SEQUENCE [LARGE SCALE GENOMIC DNA]</scope>
    <source>
        <strain evidence="16 17">NIES-3715</strain>
    </source>
</reference>
<evidence type="ECO:0000256" key="1">
    <source>
        <dbReference type="ARBA" id="ARBA00004141"/>
    </source>
</evidence>
<keyword evidence="10 14" id="KW-1133">Transmembrane helix</keyword>
<feature type="transmembrane region" description="Helical" evidence="14">
    <location>
        <begin position="647"/>
        <end position="672"/>
    </location>
</feature>